<feature type="domain" description="Cyclin-like" evidence="4">
    <location>
        <begin position="124"/>
        <end position="215"/>
    </location>
</feature>
<dbReference type="InterPro" id="IPR036915">
    <property type="entry name" value="Cyclin-like_sf"/>
</dbReference>
<comment type="similarity">
    <text evidence="2">Belongs to the cyclin family.</text>
</comment>
<feature type="compositionally biased region" description="Low complexity" evidence="3">
    <location>
        <begin position="295"/>
        <end position="305"/>
    </location>
</feature>
<feature type="compositionally biased region" description="Polar residues" evidence="3">
    <location>
        <begin position="93"/>
        <end position="103"/>
    </location>
</feature>
<dbReference type="SUPFAM" id="SSF47954">
    <property type="entry name" value="Cyclin-like"/>
    <property type="match status" value="2"/>
</dbReference>
<organism evidence="5 6">
    <name type="scientific">Tilletia caries</name>
    <name type="common">wheat bunt fungus</name>
    <dbReference type="NCBI Taxonomy" id="13290"/>
    <lineage>
        <taxon>Eukaryota</taxon>
        <taxon>Fungi</taxon>
        <taxon>Dikarya</taxon>
        <taxon>Basidiomycota</taxon>
        <taxon>Ustilaginomycotina</taxon>
        <taxon>Exobasidiomycetes</taxon>
        <taxon>Tilletiales</taxon>
        <taxon>Tilletiaceae</taxon>
        <taxon>Tilletia</taxon>
    </lineage>
</organism>
<dbReference type="Proteomes" id="UP000836402">
    <property type="component" value="Unassembled WGS sequence"/>
</dbReference>
<feature type="region of interest" description="Disordered" evidence="3">
    <location>
        <begin position="335"/>
        <end position="414"/>
    </location>
</feature>
<dbReference type="CDD" id="cd20524">
    <property type="entry name" value="CYCLIN_CCNH_rpt1"/>
    <property type="match status" value="1"/>
</dbReference>
<feature type="region of interest" description="Disordered" evidence="3">
    <location>
        <begin position="465"/>
        <end position="539"/>
    </location>
</feature>
<feature type="compositionally biased region" description="Basic and acidic residues" evidence="3">
    <location>
        <begin position="69"/>
        <end position="79"/>
    </location>
</feature>
<dbReference type="SMART" id="SM00385">
    <property type="entry name" value="CYCLIN"/>
    <property type="match status" value="1"/>
</dbReference>
<dbReference type="EMBL" id="CAJHJG010003206">
    <property type="protein sequence ID" value="CAD6927856.1"/>
    <property type="molecule type" value="Genomic_DNA"/>
</dbReference>
<dbReference type="InterPro" id="IPR006671">
    <property type="entry name" value="Cyclin_N"/>
</dbReference>
<evidence type="ECO:0000256" key="3">
    <source>
        <dbReference type="SAM" id="MobiDB-lite"/>
    </source>
</evidence>
<feature type="compositionally biased region" description="Pro residues" evidence="3">
    <location>
        <begin position="400"/>
        <end position="409"/>
    </location>
</feature>
<accession>A0ABN7IWR2</accession>
<reference evidence="5" key="1">
    <citation type="submission" date="2020-10" db="EMBL/GenBank/DDBJ databases">
        <authorList>
            <person name="Sedaghatjoo S."/>
        </authorList>
    </citation>
    <scope>NUCLEOTIDE SEQUENCE</scope>
    <source>
        <strain evidence="5">AZH3</strain>
    </source>
</reference>
<evidence type="ECO:0000313" key="5">
    <source>
        <dbReference type="EMBL" id="CAD6927856.1"/>
    </source>
</evidence>
<gene>
    <name evidence="5" type="ORF">JKIAZH3_G2380</name>
</gene>
<feature type="region of interest" description="Disordered" evidence="3">
    <location>
        <begin position="293"/>
        <end position="318"/>
    </location>
</feature>
<dbReference type="Gene3D" id="1.10.472.10">
    <property type="entry name" value="Cyclin-like"/>
    <property type="match status" value="2"/>
</dbReference>
<dbReference type="Pfam" id="PF16899">
    <property type="entry name" value="Cyclin_C_2"/>
    <property type="match status" value="1"/>
</dbReference>
<keyword evidence="1 2" id="KW-0195">Cyclin</keyword>
<dbReference type="InterPro" id="IPR013763">
    <property type="entry name" value="Cyclin-like_dom"/>
</dbReference>
<feature type="compositionally biased region" description="Basic and acidic residues" evidence="3">
    <location>
        <begin position="335"/>
        <end position="357"/>
    </location>
</feature>
<feature type="compositionally biased region" description="Low complexity" evidence="3">
    <location>
        <begin position="467"/>
        <end position="489"/>
    </location>
</feature>
<sequence>MATFIPSDFRTLPTPTAFVPLAPPALAFTQSSQFQNWRFSREQLAVLREGANRGARRRVAEAWASAADGKGKGKERELEQAQAQGGEEELNAQDPSSPSNGSAQPPLPFPSVSDELELIKFYLGKVPGLTRALALPEFVGAAAMSYMKRFYLRNSCLEWHPKHIMLTCLFLATKTENVPMSLHNFAYKVGGKAPTREAVDESARSIREHEFLVSQSLQFEFMLWGAGRALAGLMADVQLLDPPLPVAKYHELTQAAQEPLALSRLTDAEFFYTPAQIALTCVRAAEVKVLGAGSGASASSETGTGTKNGSSHSMSMGIGQLGSLTQPYLLNKEERARKADERAREERDALRKVDQERLAPYLPSSSSTSAKAGQTVQGAEAQTADGEGAEGVQASSSSSPPLPPAPPSNPALALSHEDGSLLAVLDQCALLIQTEASLKCPPGSAAAAAKMEKVKAIDRDIKACKVPSAQQQQQSGSTTPATPVPATTTGRSEEDGNTQQAGRKRAGGEGGEEEAAAESARNGDEEEPAQKRARTGGSG</sequence>
<dbReference type="InterPro" id="IPR043198">
    <property type="entry name" value="Cyclin/Ssn8"/>
</dbReference>
<dbReference type="InterPro" id="IPR031658">
    <property type="entry name" value="Cyclin_C_2"/>
</dbReference>
<dbReference type="PANTHER" id="PTHR10026">
    <property type="entry name" value="CYCLIN"/>
    <property type="match status" value="1"/>
</dbReference>
<evidence type="ECO:0000313" key="6">
    <source>
        <dbReference type="Proteomes" id="UP000836402"/>
    </source>
</evidence>
<proteinExistence type="inferred from homology"/>
<name>A0ABN7IWR2_9BASI</name>
<feature type="region of interest" description="Disordered" evidence="3">
    <location>
        <begin position="65"/>
        <end position="108"/>
    </location>
</feature>
<evidence type="ECO:0000256" key="2">
    <source>
        <dbReference type="RuleBase" id="RU000383"/>
    </source>
</evidence>
<dbReference type="Pfam" id="PF00134">
    <property type="entry name" value="Cyclin_N"/>
    <property type="match status" value="1"/>
</dbReference>
<evidence type="ECO:0000256" key="1">
    <source>
        <dbReference type="ARBA" id="ARBA00023127"/>
    </source>
</evidence>
<comment type="caution">
    <text evidence="5">The sequence shown here is derived from an EMBL/GenBank/DDBJ whole genome shotgun (WGS) entry which is preliminary data.</text>
</comment>
<feature type="compositionally biased region" description="Polar residues" evidence="3">
    <location>
        <begin position="363"/>
        <end position="377"/>
    </location>
</feature>
<evidence type="ECO:0000259" key="4">
    <source>
        <dbReference type="SMART" id="SM00385"/>
    </source>
</evidence>
<protein>
    <recommendedName>
        <fullName evidence="4">Cyclin-like domain-containing protein</fullName>
    </recommendedName>
</protein>
<keyword evidence="6" id="KW-1185">Reference proteome</keyword>